<reference evidence="1" key="1">
    <citation type="submission" date="2022-09" db="EMBL/GenBank/DDBJ databases">
        <title>A Global Phylogenomic Analysis of the Shiitake Genus Lentinula.</title>
        <authorList>
            <consortium name="DOE Joint Genome Institute"/>
            <person name="Sierra-Patev S."/>
            <person name="Min B."/>
            <person name="Naranjo-Ortiz M."/>
            <person name="Looney B."/>
            <person name="Konkel Z."/>
            <person name="Slot J.C."/>
            <person name="Sakamoto Y."/>
            <person name="Steenwyk J.L."/>
            <person name="Rokas A."/>
            <person name="Carro J."/>
            <person name="Camarero S."/>
            <person name="Ferreira P."/>
            <person name="Molpeceres G."/>
            <person name="Ruiz-Duenas F.J."/>
            <person name="Serrano A."/>
            <person name="Henrissat B."/>
            <person name="Drula E."/>
            <person name="Hughes K.W."/>
            <person name="Mata J.L."/>
            <person name="Ishikawa N.K."/>
            <person name="Vargas-Isla R."/>
            <person name="Ushijima S."/>
            <person name="Smith C.A."/>
            <person name="Ahrendt S."/>
            <person name="Andreopoulos W."/>
            <person name="He G."/>
            <person name="Labutti K."/>
            <person name="Lipzen A."/>
            <person name="Ng V."/>
            <person name="Riley R."/>
            <person name="Sandor L."/>
            <person name="Barry K."/>
            <person name="Martinez A.T."/>
            <person name="Xiao Y."/>
            <person name="Gibbons J.G."/>
            <person name="Terashima K."/>
            <person name="Grigoriev I.V."/>
            <person name="Hibbett D.S."/>
        </authorList>
    </citation>
    <scope>NUCLEOTIDE SEQUENCE</scope>
    <source>
        <strain evidence="1">TMI1499</strain>
    </source>
</reference>
<comment type="caution">
    <text evidence="1">The sequence shown here is derived from an EMBL/GenBank/DDBJ whole genome shotgun (WGS) entry which is preliminary data.</text>
</comment>
<evidence type="ECO:0000313" key="1">
    <source>
        <dbReference type="EMBL" id="KAJ3815810.1"/>
    </source>
</evidence>
<evidence type="ECO:0000313" key="2">
    <source>
        <dbReference type="Proteomes" id="UP001163835"/>
    </source>
</evidence>
<sequence length="453" mass="49241">MQRVQAVSRLVAQRSHSSSTWHRLNSSLATKQPFVPLPPRLAPRKPRDAAEARVGYDGSPNSVRVHFWHAPRDSADVLAAVQYIEQLYGPIDEFNCPSVTTDRKATTLFIRFRDQESAARAQAVVGSHRIPVPEIPRPVPIEGGMSLASLESILSVKPHQAELEPDLSEPDPAIKYDHSRDVYREFLYIQIRDACNAPAKKREHYLSRAAMRAFIGWAGFTDIKPLPQGTPILEQGDAVDHPLMRHAVSNYAGFLRMRNPLELPPVPTSNPATVGSPSTPSEKVEVQADSTNAVASDLPISTTSDTFKEVTPIPSAEPVFDPLVTPTSDPSPLPISTVSNPTPTPKPAPAPSQLAKSPEAIAQLRMANSILKKIHKPKKAKMQAHSQSGTKNLTPGAPPQKPQRPQKHASPSVQSGEAQSGEHPVSVAVDGKAVDTSKNNATSKLRGFMGNWF</sequence>
<proteinExistence type="predicted"/>
<dbReference type="EMBL" id="MU794945">
    <property type="protein sequence ID" value="KAJ3815810.1"/>
    <property type="molecule type" value="Genomic_DNA"/>
</dbReference>
<name>A0ACC1UFS9_9AGAR</name>
<protein>
    <submittedName>
        <fullName evidence="1">Uncharacterized protein</fullName>
    </submittedName>
</protein>
<dbReference type="Proteomes" id="UP001163835">
    <property type="component" value="Unassembled WGS sequence"/>
</dbReference>
<gene>
    <name evidence="1" type="ORF">F5876DRAFT_71589</name>
</gene>
<keyword evidence="2" id="KW-1185">Reference proteome</keyword>
<organism evidence="1 2">
    <name type="scientific">Lentinula aff. lateritia</name>
    <dbReference type="NCBI Taxonomy" id="2804960"/>
    <lineage>
        <taxon>Eukaryota</taxon>
        <taxon>Fungi</taxon>
        <taxon>Dikarya</taxon>
        <taxon>Basidiomycota</taxon>
        <taxon>Agaricomycotina</taxon>
        <taxon>Agaricomycetes</taxon>
        <taxon>Agaricomycetidae</taxon>
        <taxon>Agaricales</taxon>
        <taxon>Marasmiineae</taxon>
        <taxon>Omphalotaceae</taxon>
        <taxon>Lentinula</taxon>
    </lineage>
</organism>
<accession>A0ACC1UFS9</accession>